<protein>
    <submittedName>
        <fullName evidence="2">Uncharacterized protein</fullName>
    </submittedName>
</protein>
<evidence type="ECO:0000313" key="2">
    <source>
        <dbReference type="EMBL" id="GBN96720.1"/>
    </source>
</evidence>
<feature type="region of interest" description="Disordered" evidence="1">
    <location>
        <begin position="1"/>
        <end position="24"/>
    </location>
</feature>
<feature type="compositionally biased region" description="Polar residues" evidence="1">
    <location>
        <begin position="101"/>
        <end position="115"/>
    </location>
</feature>
<proteinExistence type="predicted"/>
<gene>
    <name evidence="2" type="ORF">AVEN_147702_1</name>
</gene>
<evidence type="ECO:0000256" key="1">
    <source>
        <dbReference type="SAM" id="MobiDB-lite"/>
    </source>
</evidence>
<accession>A0A4Y2T9T3</accession>
<feature type="region of interest" description="Disordered" evidence="1">
    <location>
        <begin position="94"/>
        <end position="126"/>
    </location>
</feature>
<keyword evidence="3" id="KW-1185">Reference proteome</keyword>
<evidence type="ECO:0000313" key="3">
    <source>
        <dbReference type="Proteomes" id="UP000499080"/>
    </source>
</evidence>
<name>A0A4Y2T9T3_ARAVE</name>
<sequence>MARKKPWTHRKRSKMPKSSVQEAKLTECSRKANMASKSIGPISEIPLKNSEENEEIIDKDAAFQHSTTPSATESQIETSCETIKRCIEDGNATAAKKTKVSDSTKSIKASISSDSFIIETPKHSQS</sequence>
<organism evidence="2 3">
    <name type="scientific">Araneus ventricosus</name>
    <name type="common">Orbweaver spider</name>
    <name type="synonym">Epeira ventricosa</name>
    <dbReference type="NCBI Taxonomy" id="182803"/>
    <lineage>
        <taxon>Eukaryota</taxon>
        <taxon>Metazoa</taxon>
        <taxon>Ecdysozoa</taxon>
        <taxon>Arthropoda</taxon>
        <taxon>Chelicerata</taxon>
        <taxon>Arachnida</taxon>
        <taxon>Araneae</taxon>
        <taxon>Araneomorphae</taxon>
        <taxon>Entelegynae</taxon>
        <taxon>Araneoidea</taxon>
        <taxon>Araneidae</taxon>
        <taxon>Araneus</taxon>
    </lineage>
</organism>
<dbReference type="AlphaFoldDB" id="A0A4Y2T9T3"/>
<dbReference type="EMBL" id="BGPR01026733">
    <property type="protein sequence ID" value="GBN96720.1"/>
    <property type="molecule type" value="Genomic_DNA"/>
</dbReference>
<comment type="caution">
    <text evidence="2">The sequence shown here is derived from an EMBL/GenBank/DDBJ whole genome shotgun (WGS) entry which is preliminary data.</text>
</comment>
<dbReference type="Proteomes" id="UP000499080">
    <property type="component" value="Unassembled WGS sequence"/>
</dbReference>
<reference evidence="2 3" key="1">
    <citation type="journal article" date="2019" name="Sci. Rep.">
        <title>Orb-weaving spider Araneus ventricosus genome elucidates the spidroin gene catalogue.</title>
        <authorList>
            <person name="Kono N."/>
            <person name="Nakamura H."/>
            <person name="Ohtoshi R."/>
            <person name="Moran D.A.P."/>
            <person name="Shinohara A."/>
            <person name="Yoshida Y."/>
            <person name="Fujiwara M."/>
            <person name="Mori M."/>
            <person name="Tomita M."/>
            <person name="Arakawa K."/>
        </authorList>
    </citation>
    <scope>NUCLEOTIDE SEQUENCE [LARGE SCALE GENOMIC DNA]</scope>
</reference>
<feature type="compositionally biased region" description="Basic residues" evidence="1">
    <location>
        <begin position="1"/>
        <end position="15"/>
    </location>
</feature>